<gene>
    <name evidence="1" type="ORF">QFC19_008535</name>
</gene>
<dbReference type="Proteomes" id="UP001241377">
    <property type="component" value="Unassembled WGS sequence"/>
</dbReference>
<keyword evidence="2" id="KW-1185">Reference proteome</keyword>
<dbReference type="EMBL" id="JASBWR010000129">
    <property type="protein sequence ID" value="KAJ9092937.1"/>
    <property type="molecule type" value="Genomic_DNA"/>
</dbReference>
<protein>
    <submittedName>
        <fullName evidence="1">Uncharacterized protein</fullName>
    </submittedName>
</protein>
<organism evidence="1 2">
    <name type="scientific">Naganishia cerealis</name>
    <dbReference type="NCBI Taxonomy" id="610337"/>
    <lineage>
        <taxon>Eukaryota</taxon>
        <taxon>Fungi</taxon>
        <taxon>Dikarya</taxon>
        <taxon>Basidiomycota</taxon>
        <taxon>Agaricomycotina</taxon>
        <taxon>Tremellomycetes</taxon>
        <taxon>Filobasidiales</taxon>
        <taxon>Filobasidiaceae</taxon>
        <taxon>Naganishia</taxon>
    </lineage>
</organism>
<evidence type="ECO:0000313" key="2">
    <source>
        <dbReference type="Proteomes" id="UP001241377"/>
    </source>
</evidence>
<evidence type="ECO:0000313" key="1">
    <source>
        <dbReference type="EMBL" id="KAJ9092937.1"/>
    </source>
</evidence>
<proteinExistence type="predicted"/>
<accession>A0ACC2V1P9</accession>
<sequence length="577" mass="64336">MSLNPFRDQLDQDQSAFVPLRRVSSSAEMSLASYSPSPQQGMYSASPTPSEKHAVFESNKQVSAMLDELDDTAEEAWERSVREKDQIDLFSVRGWANMGALVFIVIALISLFCVLPVTTQLASDRREQGRVEQGGINGWSYNLGGVNATGQVPAQPRELIDPDTPLEVYTRTGFDGKQWSLKFSDEFNTDGRTFFPGDDPFWEGVDLHYHGTNDWEWYDPSAIHTEGGSLIITQTQERINDLNFKSGMLQGWNKVCFWGSMYFEGKLTLLLPVPVFLAVSLPGNNIVGGFWPGIWTFGNLGRAGYTGTTDGAWPYTYDSCDTGILPNQTWMNGTGPEAALTSGGNGGSLSYLPGHRWNNCLCPGQESEHPGPNLTIGRSAPEIDAVEAQIAPYNAGYEVPNATHTIFDPDVTLLNSYWGSTYQQAVSYLTDVEDKYYVDNSPEFGVFGFEMYESIGPDPLTDVGQRLVSEEPMYLILNFGLSNNFQSVTFNQLTVDYVRVWQADDFGKVGCNPPERPTEKYINDHLDVYTNPNITVWSDTKYPWPKNRLQRTSAAICNARKGSSLTFACPLRLCRWM</sequence>
<name>A0ACC2V1P9_9TREE</name>
<comment type="caution">
    <text evidence="1">The sequence shown here is derived from an EMBL/GenBank/DDBJ whole genome shotgun (WGS) entry which is preliminary data.</text>
</comment>
<reference evidence="1" key="1">
    <citation type="submission" date="2023-04" db="EMBL/GenBank/DDBJ databases">
        <title>Draft Genome sequencing of Naganishia species isolated from polar environments using Oxford Nanopore Technology.</title>
        <authorList>
            <person name="Leo P."/>
            <person name="Venkateswaran K."/>
        </authorList>
    </citation>
    <scope>NUCLEOTIDE SEQUENCE</scope>
    <source>
        <strain evidence="1">MNA-CCFEE 5261</strain>
    </source>
</reference>